<name>M4BY82_HYAAE</name>
<proteinExistence type="predicted"/>
<dbReference type="Proteomes" id="UP000011713">
    <property type="component" value="Unassembled WGS sequence"/>
</dbReference>
<keyword evidence="1" id="KW-0472">Membrane</keyword>
<dbReference type="InParanoid" id="M4BY82"/>
<reference evidence="2" key="2">
    <citation type="submission" date="2015-06" db="UniProtKB">
        <authorList>
            <consortium name="EnsemblProtists"/>
        </authorList>
    </citation>
    <scope>IDENTIFICATION</scope>
    <source>
        <strain evidence="2">Emoy2</strain>
    </source>
</reference>
<feature type="transmembrane region" description="Helical" evidence="1">
    <location>
        <begin position="75"/>
        <end position="95"/>
    </location>
</feature>
<evidence type="ECO:0000313" key="3">
    <source>
        <dbReference type="Proteomes" id="UP000011713"/>
    </source>
</evidence>
<keyword evidence="1" id="KW-1133">Transmembrane helix</keyword>
<evidence type="ECO:0000313" key="2">
    <source>
        <dbReference type="EnsemblProtists" id="HpaP811514"/>
    </source>
</evidence>
<dbReference type="VEuPathDB" id="FungiDB:HpaG811514"/>
<sequence length="139" mass="15961">MIGRYECDERQITTSCALALDPFDYTSKRRRISTLQMFSFSEVAEKMLLLTKHLRLYQPKTFDCSIHVRSCKPTFWFVVALIIARLVGCFVMLGVELREVVPSHHAVTLASLVVVVQRRLRQFSNALKVHSISLLVSMD</sequence>
<keyword evidence="3" id="KW-1185">Reference proteome</keyword>
<dbReference type="HOGENOM" id="CLU_1848923_0_0_1"/>
<dbReference type="EnsemblProtists" id="HpaT811514">
    <property type="protein sequence ID" value="HpaP811514"/>
    <property type="gene ID" value="HpaG811514"/>
</dbReference>
<evidence type="ECO:0000256" key="1">
    <source>
        <dbReference type="SAM" id="Phobius"/>
    </source>
</evidence>
<dbReference type="EMBL" id="JH598038">
    <property type="status" value="NOT_ANNOTATED_CDS"/>
    <property type="molecule type" value="Genomic_DNA"/>
</dbReference>
<keyword evidence="1" id="KW-0812">Transmembrane</keyword>
<reference evidence="3" key="1">
    <citation type="journal article" date="2010" name="Science">
        <title>Signatures of adaptation to obligate biotrophy in the Hyaloperonospora arabidopsidis genome.</title>
        <authorList>
            <person name="Baxter L."/>
            <person name="Tripathy S."/>
            <person name="Ishaque N."/>
            <person name="Boot N."/>
            <person name="Cabral A."/>
            <person name="Kemen E."/>
            <person name="Thines M."/>
            <person name="Ah-Fong A."/>
            <person name="Anderson R."/>
            <person name="Badejoko W."/>
            <person name="Bittner-Eddy P."/>
            <person name="Boore J.L."/>
            <person name="Chibucos M.C."/>
            <person name="Coates M."/>
            <person name="Dehal P."/>
            <person name="Delehaunty K."/>
            <person name="Dong S."/>
            <person name="Downton P."/>
            <person name="Dumas B."/>
            <person name="Fabro G."/>
            <person name="Fronick C."/>
            <person name="Fuerstenberg S.I."/>
            <person name="Fulton L."/>
            <person name="Gaulin E."/>
            <person name="Govers F."/>
            <person name="Hughes L."/>
            <person name="Humphray S."/>
            <person name="Jiang R.H."/>
            <person name="Judelson H."/>
            <person name="Kamoun S."/>
            <person name="Kyung K."/>
            <person name="Meijer H."/>
            <person name="Minx P."/>
            <person name="Morris P."/>
            <person name="Nelson J."/>
            <person name="Phuntumart V."/>
            <person name="Qutob D."/>
            <person name="Rehmany A."/>
            <person name="Rougon-Cardoso A."/>
            <person name="Ryden P."/>
            <person name="Torto-Alalibo T."/>
            <person name="Studholme D."/>
            <person name="Wang Y."/>
            <person name="Win J."/>
            <person name="Wood J."/>
            <person name="Clifton S.W."/>
            <person name="Rogers J."/>
            <person name="Van den Ackerveken G."/>
            <person name="Jones J.D."/>
            <person name="McDowell J.M."/>
            <person name="Beynon J."/>
            <person name="Tyler B.M."/>
        </authorList>
    </citation>
    <scope>NUCLEOTIDE SEQUENCE [LARGE SCALE GENOMIC DNA]</scope>
    <source>
        <strain evidence="3">Emoy2</strain>
    </source>
</reference>
<dbReference type="AlphaFoldDB" id="M4BY82"/>
<organism evidence="2 3">
    <name type="scientific">Hyaloperonospora arabidopsidis (strain Emoy2)</name>
    <name type="common">Downy mildew agent</name>
    <name type="synonym">Peronospora arabidopsidis</name>
    <dbReference type="NCBI Taxonomy" id="559515"/>
    <lineage>
        <taxon>Eukaryota</taxon>
        <taxon>Sar</taxon>
        <taxon>Stramenopiles</taxon>
        <taxon>Oomycota</taxon>
        <taxon>Peronosporomycetes</taxon>
        <taxon>Peronosporales</taxon>
        <taxon>Peronosporaceae</taxon>
        <taxon>Hyaloperonospora</taxon>
    </lineage>
</organism>
<protein>
    <submittedName>
        <fullName evidence="2">Uncharacterized protein</fullName>
    </submittedName>
</protein>
<accession>M4BY82</accession>